<dbReference type="InterPro" id="IPR037140">
    <property type="entry name" value="VHL_beta_dom_sf"/>
</dbReference>
<dbReference type="EMBL" id="HBHK01017470">
    <property type="protein sequence ID" value="CAD9691589.1"/>
    <property type="molecule type" value="Transcribed_RNA"/>
</dbReference>
<keyword evidence="2" id="KW-0732">Signal</keyword>
<evidence type="ECO:0000313" key="3">
    <source>
        <dbReference type="EMBL" id="CAD9691589.1"/>
    </source>
</evidence>
<evidence type="ECO:0000256" key="1">
    <source>
        <dbReference type="SAM" id="MobiDB-lite"/>
    </source>
</evidence>
<dbReference type="AlphaFoldDB" id="A0A7S2S776"/>
<dbReference type="Gene3D" id="2.60.40.780">
    <property type="entry name" value="von Hippel-Lindau disease tumour suppressor, beta domain"/>
    <property type="match status" value="1"/>
</dbReference>
<feature type="chain" id="PRO_5031321439" description="Prolyl 4-hydroxylase alpha subunit domain-containing protein" evidence="2">
    <location>
        <begin position="24"/>
        <end position="607"/>
    </location>
</feature>
<reference evidence="3" key="1">
    <citation type="submission" date="2021-01" db="EMBL/GenBank/DDBJ databases">
        <authorList>
            <person name="Corre E."/>
            <person name="Pelletier E."/>
            <person name="Niang G."/>
            <person name="Scheremetjew M."/>
            <person name="Finn R."/>
            <person name="Kale V."/>
            <person name="Holt S."/>
            <person name="Cochrane G."/>
            <person name="Meng A."/>
            <person name="Brown T."/>
            <person name="Cohen L."/>
        </authorList>
    </citation>
    <scope>NUCLEOTIDE SEQUENCE</scope>
    <source>
        <strain evidence="3">NY070348D</strain>
    </source>
</reference>
<protein>
    <recommendedName>
        <fullName evidence="4">Prolyl 4-hydroxylase alpha subunit domain-containing protein</fullName>
    </recommendedName>
</protein>
<feature type="signal peptide" evidence="2">
    <location>
        <begin position="1"/>
        <end position="23"/>
    </location>
</feature>
<accession>A0A7S2S776</accession>
<organism evidence="3">
    <name type="scientific">Mucochytrium quahogii</name>
    <dbReference type="NCBI Taxonomy" id="96639"/>
    <lineage>
        <taxon>Eukaryota</taxon>
        <taxon>Sar</taxon>
        <taxon>Stramenopiles</taxon>
        <taxon>Bigyra</taxon>
        <taxon>Labyrinthulomycetes</taxon>
        <taxon>Thraustochytrida</taxon>
        <taxon>Thraustochytriidae</taxon>
        <taxon>Mucochytrium</taxon>
    </lineage>
</organism>
<name>A0A7S2S776_9STRA</name>
<gene>
    <name evidence="3" type="ORF">QSP1433_LOCUS11042</name>
</gene>
<evidence type="ECO:0000256" key="2">
    <source>
        <dbReference type="SAM" id="SignalP"/>
    </source>
</evidence>
<proteinExistence type="predicted"/>
<evidence type="ECO:0008006" key="4">
    <source>
        <dbReference type="Google" id="ProtNLM"/>
    </source>
</evidence>
<feature type="region of interest" description="Disordered" evidence="1">
    <location>
        <begin position="511"/>
        <end position="530"/>
    </location>
</feature>
<sequence>MKLMNAWVWLCAAVVALAGGAEAGLFSSLTNFISDSWASLTGTTARSPRKAKMVKHKDGVQVVDFSQGGLPKVVMGGRVMDLVNGIQFDDILQDTPDEIRPPGAVVFFNSSDPVCMKKYTQMGWERMAESKMPARERLFAARYDVYSAPRRPWYKFTPEMDLEARLGVKSCPELVFIPRKCNGLTEWCSRGEDPEQPGVELVGCENFKEQCTGFKSWDGKGSMKDWLLKNIEAEGEPEITSFLKTYEATGRWIRARDTTSADNHLRNMYLSQAFPAFTKYGFEAIPIPKELNDWLLKFHADNEKYRKTEYWNSDSTQMSFHETVTTFIDMDRARSERARMANKYVKPLVEKWSGVKDLELTSFYGMREYPDGAILKNHVDRIDTHVLSVTFSVIKGDPEKSEKHPWPLEVVQWTGDHVRYSHPAGTMILYESSKLPHGRPYRNKGGIHVGCFCHFKPMHMHGTDAAKWDEIVRTARRNQNDHTQWSNYRSQPSVEPKLPVYSKIVYGQGSSWSGAEKQGKDEEDDDDGNMFSAKFENRADREMEVYWESDDGSVVHQGSLGEGSNFVIKTFPFHKFFFAEKGSDKPVPGGYMTMDKGRNLYQYKTKK</sequence>